<reference evidence="1 2" key="1">
    <citation type="submission" date="2018-05" db="EMBL/GenBank/DDBJ databases">
        <title>Genomic Encyclopedia of Type Strains, Phase IV (KMG-IV): sequencing the most valuable type-strain genomes for metagenomic binning, comparative biology and taxonomic classification.</title>
        <authorList>
            <person name="Goeker M."/>
        </authorList>
    </citation>
    <scope>NUCLEOTIDE SEQUENCE [LARGE SCALE GENOMIC DNA]</scope>
    <source>
        <strain evidence="1 2">JC118</strain>
    </source>
</reference>
<keyword evidence="2" id="KW-1185">Reference proteome</keyword>
<comment type="caution">
    <text evidence="1">The sequence shown here is derived from an EMBL/GenBank/DDBJ whole genome shotgun (WGS) entry which is preliminary data.</text>
</comment>
<dbReference type="AlphaFoldDB" id="A0A318LD85"/>
<dbReference type="EMBL" id="QJKH01000005">
    <property type="protein sequence ID" value="PXX79577.1"/>
    <property type="molecule type" value="Genomic_DNA"/>
</dbReference>
<organism evidence="1 2">
    <name type="scientific">Dielma fastidiosa</name>
    <dbReference type="NCBI Taxonomy" id="1034346"/>
    <lineage>
        <taxon>Bacteria</taxon>
        <taxon>Bacillati</taxon>
        <taxon>Bacillota</taxon>
        <taxon>Erysipelotrichia</taxon>
        <taxon>Erysipelotrichales</taxon>
        <taxon>Erysipelotrichaceae</taxon>
        <taxon>Dielma</taxon>
    </lineage>
</organism>
<dbReference type="STRING" id="1034346.GCA_000313565_00641"/>
<accession>A0A318LD85</accession>
<protein>
    <submittedName>
        <fullName evidence="1">Uncharacterized protein</fullName>
    </submittedName>
</protein>
<evidence type="ECO:0000313" key="2">
    <source>
        <dbReference type="Proteomes" id="UP000247612"/>
    </source>
</evidence>
<name>A0A318LD85_9FIRM</name>
<dbReference type="Proteomes" id="UP000247612">
    <property type="component" value="Unassembled WGS sequence"/>
</dbReference>
<dbReference type="RefSeq" id="WP_022936948.1">
    <property type="nucleotide sequence ID" value="NZ_CABKRQ010000002.1"/>
</dbReference>
<gene>
    <name evidence="1" type="ORF">DES51_10547</name>
</gene>
<sequence>MKSKFKLFVAISCCSIALLLYDSVRHERPAESPSVIAQQFHVEWQTDDFKLNQTHHYYSILFPSKKTYVMFGIYPNNDKVYMQVCKSTKGYDILKFNDKYWNRVDKTININYHELPMTINLKKDTSINDPRMLVRASLVNQSVYVNVLYIDTNDVDGELTNKNPTISKIIQFLDRTLILNE</sequence>
<proteinExistence type="predicted"/>
<evidence type="ECO:0000313" key="1">
    <source>
        <dbReference type="EMBL" id="PXX79577.1"/>
    </source>
</evidence>